<dbReference type="Proteomes" id="UP001139199">
    <property type="component" value="Unassembled WGS sequence"/>
</dbReference>
<evidence type="ECO:0008006" key="3">
    <source>
        <dbReference type="Google" id="ProtNLM"/>
    </source>
</evidence>
<evidence type="ECO:0000313" key="1">
    <source>
        <dbReference type="EMBL" id="MCB4799000.1"/>
    </source>
</evidence>
<dbReference type="RefSeq" id="WP_226543512.1">
    <property type="nucleotide sequence ID" value="NZ_JAJAPW010000003.1"/>
</dbReference>
<evidence type="ECO:0000313" key="2">
    <source>
        <dbReference type="Proteomes" id="UP001139199"/>
    </source>
</evidence>
<dbReference type="SUPFAM" id="SSF53756">
    <property type="entry name" value="UDP-Glycosyltransferase/glycogen phosphorylase"/>
    <property type="match status" value="1"/>
</dbReference>
<name>A0A9X1I046_9FLAO</name>
<proteinExistence type="predicted"/>
<organism evidence="1 2">
    <name type="scientific">Neotamlana laminarinivorans</name>
    <dbReference type="NCBI Taxonomy" id="2883124"/>
    <lineage>
        <taxon>Bacteria</taxon>
        <taxon>Pseudomonadati</taxon>
        <taxon>Bacteroidota</taxon>
        <taxon>Flavobacteriia</taxon>
        <taxon>Flavobacteriales</taxon>
        <taxon>Flavobacteriaceae</taxon>
        <taxon>Neotamlana</taxon>
    </lineage>
</organism>
<accession>A0A9X1I046</accession>
<dbReference type="AlphaFoldDB" id="A0A9X1I046"/>
<keyword evidence="2" id="KW-1185">Reference proteome</keyword>
<sequence>MKITFICGSLEPGKDGVGDYTRRLCAELCNKEVEVSLLAFSDKHCNTVISEDLIINEFKVSCLRLPFALSIKERTKMAQSFVIKVNPNWVSLQFVPYAFHNKGLPFGLGKALKSVIGERNLHVMVHELWIGMSYQSPKKEKIVGKLQKLLIGLIFKKLNPKLINTQTNLYKHHLKNMGFKASVLPLFSNIPKQSGFSGLEIPESKIEGNYFVIFGSIHQHAPIEKFMEELSGIYQDKAISFVALGRNGSALNYWSDVINKHGFKLSVLGPQSEIAISYVLSKAKYGLATTPFTLIEKSGSVAAMRDHGLPVICLSKPWSAIGYSNQEQVHGVVEYSSGQLKNCFIQSNLETAPNINATSIALSFINKIENYG</sequence>
<gene>
    <name evidence="1" type="ORF">LG649_09085</name>
</gene>
<dbReference type="EMBL" id="JAJAPW010000003">
    <property type="protein sequence ID" value="MCB4799000.1"/>
    <property type="molecule type" value="Genomic_DNA"/>
</dbReference>
<protein>
    <recommendedName>
        <fullName evidence="3">Glycosyltransferase involved in cell wall biosynthesis</fullName>
    </recommendedName>
</protein>
<reference evidence="1" key="1">
    <citation type="submission" date="2021-10" db="EMBL/GenBank/DDBJ databases">
        <title>Tamlana sargassums sp. nov., and Tamlana laminarinivorans sp. nov., two new bacteria isolated from the brown alga.</title>
        <authorList>
            <person name="Li J."/>
        </authorList>
    </citation>
    <scope>NUCLEOTIDE SEQUENCE</scope>
    <source>
        <strain evidence="1">PT2-4</strain>
    </source>
</reference>
<comment type="caution">
    <text evidence="1">The sequence shown here is derived from an EMBL/GenBank/DDBJ whole genome shotgun (WGS) entry which is preliminary data.</text>
</comment>